<accession>A0A081XU33</accession>
<protein>
    <submittedName>
        <fullName evidence="1">Uncharacterized protein</fullName>
    </submittedName>
</protein>
<dbReference type="AlphaFoldDB" id="A0A081XU33"/>
<proteinExistence type="predicted"/>
<dbReference type="EMBL" id="JFCB01000007">
    <property type="protein sequence ID" value="KES07056.1"/>
    <property type="molecule type" value="Genomic_DNA"/>
</dbReference>
<comment type="caution">
    <text evidence="1">The sequence shown here is derived from an EMBL/GenBank/DDBJ whole genome shotgun (WGS) entry which is preliminary data.</text>
</comment>
<dbReference type="STRING" id="55952.BU52_10690"/>
<dbReference type="RefSeq" id="WP_037931744.1">
    <property type="nucleotide sequence ID" value="NZ_JBFADL010000005.1"/>
</dbReference>
<sequence length="106" mass="12117">MTSVHWRHVCDLNPKADPDDFDPDTEECGGCIRAQASDLSSPLWAEWCKPIPSEPLAYEEPEERVMAPVDGFCLECGQALPEDSHVKRMYCGDKCRKRYDRRHGYA</sequence>
<evidence type="ECO:0000313" key="1">
    <source>
        <dbReference type="EMBL" id="KES07056.1"/>
    </source>
</evidence>
<name>A0A081XU33_STRTO</name>
<evidence type="ECO:0000313" key="2">
    <source>
        <dbReference type="Proteomes" id="UP000028341"/>
    </source>
</evidence>
<organism evidence="1 2">
    <name type="scientific">Streptomyces toyocaensis</name>
    <dbReference type="NCBI Taxonomy" id="55952"/>
    <lineage>
        <taxon>Bacteria</taxon>
        <taxon>Bacillati</taxon>
        <taxon>Actinomycetota</taxon>
        <taxon>Actinomycetes</taxon>
        <taxon>Kitasatosporales</taxon>
        <taxon>Streptomycetaceae</taxon>
        <taxon>Streptomyces</taxon>
    </lineage>
</organism>
<dbReference type="Proteomes" id="UP000028341">
    <property type="component" value="Unassembled WGS sequence"/>
</dbReference>
<reference evidence="1 2" key="1">
    <citation type="submission" date="2014-02" db="EMBL/GenBank/DDBJ databases">
        <title>The genome announcement of Streptomyces toyocaensis NRRL15009.</title>
        <authorList>
            <person name="Hong H.-J."/>
            <person name="Kwun M.J."/>
        </authorList>
    </citation>
    <scope>NUCLEOTIDE SEQUENCE [LARGE SCALE GENOMIC DNA]</scope>
    <source>
        <strain evidence="1 2">NRRL 15009</strain>
    </source>
</reference>
<gene>
    <name evidence="1" type="ORF">BU52_10690</name>
</gene>
<keyword evidence="2" id="KW-1185">Reference proteome</keyword>